<accession>A0A143PFC6</accession>
<dbReference type="InterPro" id="IPR026360">
    <property type="entry name" value="Xnuc_lig_assoc"/>
</dbReference>
<protein>
    <submittedName>
        <fullName evidence="1">Putative exonuclease, DNA ligase-associated</fullName>
    </submittedName>
</protein>
<dbReference type="AlphaFoldDB" id="A0A143PFC6"/>
<dbReference type="RefSeq" id="WP_110169212.1">
    <property type="nucleotide sequence ID" value="NZ_CP015136.1"/>
</dbReference>
<gene>
    <name evidence="1" type="ORF">LuPra_00404</name>
</gene>
<dbReference type="GO" id="GO:0004527">
    <property type="term" value="F:exonuclease activity"/>
    <property type="evidence" value="ECO:0007669"/>
    <property type="project" value="UniProtKB-KW"/>
</dbReference>
<dbReference type="KEGG" id="abac:LuPra_00404"/>
<dbReference type="PANTHER" id="PTHR11203:SF49">
    <property type="entry name" value="BLL1145 PROTEIN"/>
    <property type="match status" value="1"/>
</dbReference>
<dbReference type="Proteomes" id="UP000076079">
    <property type="component" value="Chromosome"/>
</dbReference>
<keyword evidence="1" id="KW-0540">Nuclease</keyword>
<dbReference type="GO" id="GO:0016874">
    <property type="term" value="F:ligase activity"/>
    <property type="evidence" value="ECO:0007669"/>
    <property type="project" value="UniProtKB-KW"/>
</dbReference>
<name>A0A143PFC6_LUTPR</name>
<evidence type="ECO:0000313" key="2">
    <source>
        <dbReference type="Proteomes" id="UP000076079"/>
    </source>
</evidence>
<dbReference type="GO" id="GO:0004521">
    <property type="term" value="F:RNA endonuclease activity"/>
    <property type="evidence" value="ECO:0007669"/>
    <property type="project" value="TreeGrafter"/>
</dbReference>
<dbReference type="EMBL" id="CP015136">
    <property type="protein sequence ID" value="AMY07237.1"/>
    <property type="molecule type" value="Genomic_DNA"/>
</dbReference>
<dbReference type="InterPro" id="IPR036866">
    <property type="entry name" value="RibonucZ/Hydroxyglut_hydro"/>
</dbReference>
<dbReference type="PATRIC" id="fig|1813736.3.peg.422"/>
<dbReference type="SUPFAM" id="SSF56281">
    <property type="entry name" value="Metallo-hydrolase/oxidoreductase"/>
    <property type="match status" value="1"/>
</dbReference>
<dbReference type="NCBIfam" id="TIGR04122">
    <property type="entry name" value="Xnuc_lig_assoc"/>
    <property type="match status" value="1"/>
</dbReference>
<reference evidence="1 2" key="1">
    <citation type="journal article" date="2016" name="Genome Announc.">
        <title>First Complete Genome Sequence of a Subdivision 6 Acidobacterium Strain.</title>
        <authorList>
            <person name="Huang S."/>
            <person name="Vieira S."/>
            <person name="Bunk B."/>
            <person name="Riedel T."/>
            <person name="Sproer C."/>
            <person name="Overmann J."/>
        </authorList>
    </citation>
    <scope>NUCLEOTIDE SEQUENCE [LARGE SCALE GENOMIC DNA]</scope>
    <source>
        <strain evidence="2">DSM 100886 HEG_-6_39</strain>
    </source>
</reference>
<dbReference type="Gene3D" id="3.60.15.10">
    <property type="entry name" value="Ribonuclease Z/Hydroxyacylglutathione hydrolase-like"/>
    <property type="match status" value="1"/>
</dbReference>
<dbReference type="PANTHER" id="PTHR11203">
    <property type="entry name" value="CLEAVAGE AND POLYADENYLATION SPECIFICITY FACTOR FAMILY MEMBER"/>
    <property type="match status" value="1"/>
</dbReference>
<keyword evidence="1" id="KW-0378">Hydrolase</keyword>
<keyword evidence="1" id="KW-0436">Ligase</keyword>
<dbReference type="OrthoDB" id="9803916at2"/>
<keyword evidence="1" id="KW-0269">Exonuclease</keyword>
<keyword evidence="2" id="KW-1185">Reference proteome</keyword>
<dbReference type="STRING" id="1855912.LuPra_00404"/>
<sequence>MTNMLRATADGLFCPAGPFHIDPAGPVDLAILTHAHADHARPGSSRYVCAVPGLPVLRRRLGPDVAIDGWTYGERQRIGDVDVSLHPAGHVAGSAQVRVHDGRETWVVSGDYKRQPDPTCTPFEIVPCDTFVSEATFALPIYRWPPVEDVTADLRTWISGNREAGRPTVLYAYSLGKAQRVLALLCDSGRARRAGPTFSLDEPALVHGAVAGMVDAYRDAGTPLPDVEAVLDETRGAATRGRVIIAPPSAINTPWLKRFPDAATAMLSGWMRVRGARRWKGVDRGFVLSDHADWPALLDTIEATGARRVLATHGYADVLARACAERGLDAGVIDACVHGEEA</sequence>
<organism evidence="1 2">
    <name type="scientific">Luteitalea pratensis</name>
    <dbReference type="NCBI Taxonomy" id="1855912"/>
    <lineage>
        <taxon>Bacteria</taxon>
        <taxon>Pseudomonadati</taxon>
        <taxon>Acidobacteriota</taxon>
        <taxon>Vicinamibacteria</taxon>
        <taxon>Vicinamibacterales</taxon>
        <taxon>Vicinamibacteraceae</taxon>
        <taxon>Luteitalea</taxon>
    </lineage>
</organism>
<dbReference type="InterPro" id="IPR050698">
    <property type="entry name" value="MBL"/>
</dbReference>
<evidence type="ECO:0000313" key="1">
    <source>
        <dbReference type="EMBL" id="AMY07237.1"/>
    </source>
</evidence>
<proteinExistence type="predicted"/>
<reference evidence="2" key="2">
    <citation type="submission" date="2016-04" db="EMBL/GenBank/DDBJ databases">
        <title>First Complete Genome Sequence of a Subdivision 6 Acidobacterium.</title>
        <authorList>
            <person name="Huang S."/>
            <person name="Vieira S."/>
            <person name="Bunk B."/>
            <person name="Riedel T."/>
            <person name="Sproeer C."/>
            <person name="Overmann J."/>
        </authorList>
    </citation>
    <scope>NUCLEOTIDE SEQUENCE [LARGE SCALE GENOMIC DNA]</scope>
    <source>
        <strain evidence="2">DSM 100886 HEG_-6_39</strain>
    </source>
</reference>